<feature type="region of interest" description="Disordered" evidence="1">
    <location>
        <begin position="52"/>
        <end position="77"/>
    </location>
</feature>
<dbReference type="AlphaFoldDB" id="A0A2C9VVT8"/>
<accession>A0A2C9VVT8</accession>
<gene>
    <name evidence="2" type="ORF">MANES_05G128300</name>
</gene>
<reference evidence="2" key="1">
    <citation type="submission" date="2016-02" db="EMBL/GenBank/DDBJ databases">
        <title>WGS assembly of Manihot esculenta.</title>
        <authorList>
            <person name="Bredeson J.V."/>
            <person name="Prochnik S.E."/>
            <person name="Lyons J.B."/>
            <person name="Schmutz J."/>
            <person name="Grimwood J."/>
            <person name="Vrebalov J."/>
            <person name="Bart R.S."/>
            <person name="Amuge T."/>
            <person name="Ferguson M.E."/>
            <person name="Green R."/>
            <person name="Putnam N."/>
            <person name="Stites J."/>
            <person name="Rounsley S."/>
            <person name="Rokhsar D.S."/>
        </authorList>
    </citation>
    <scope>NUCLEOTIDE SEQUENCE [LARGE SCALE GENOMIC DNA]</scope>
    <source>
        <tissue evidence="2">Leaf</tissue>
    </source>
</reference>
<sequence>MHAKIEQGHGKNKRNNRFKTLSLFSIIHHRLSKKIKRKRTIRRWERGIHTLRNMKESVRAKGNHETSRKMRLPNYQQ</sequence>
<evidence type="ECO:0000313" key="2">
    <source>
        <dbReference type="EMBL" id="OAY50343.1"/>
    </source>
</evidence>
<feature type="compositionally biased region" description="Basic and acidic residues" evidence="1">
    <location>
        <begin position="52"/>
        <end position="68"/>
    </location>
</feature>
<evidence type="ECO:0000256" key="1">
    <source>
        <dbReference type="SAM" id="MobiDB-lite"/>
    </source>
</evidence>
<proteinExistence type="predicted"/>
<dbReference type="EMBL" id="CM004391">
    <property type="protein sequence ID" value="OAY50343.1"/>
    <property type="molecule type" value="Genomic_DNA"/>
</dbReference>
<protein>
    <submittedName>
        <fullName evidence="2">Uncharacterized protein</fullName>
    </submittedName>
</protein>
<organism evidence="2">
    <name type="scientific">Manihot esculenta</name>
    <name type="common">Cassava</name>
    <name type="synonym">Jatropha manihot</name>
    <dbReference type="NCBI Taxonomy" id="3983"/>
    <lineage>
        <taxon>Eukaryota</taxon>
        <taxon>Viridiplantae</taxon>
        <taxon>Streptophyta</taxon>
        <taxon>Embryophyta</taxon>
        <taxon>Tracheophyta</taxon>
        <taxon>Spermatophyta</taxon>
        <taxon>Magnoliopsida</taxon>
        <taxon>eudicotyledons</taxon>
        <taxon>Gunneridae</taxon>
        <taxon>Pentapetalae</taxon>
        <taxon>rosids</taxon>
        <taxon>fabids</taxon>
        <taxon>Malpighiales</taxon>
        <taxon>Euphorbiaceae</taxon>
        <taxon>Crotonoideae</taxon>
        <taxon>Manihoteae</taxon>
        <taxon>Manihot</taxon>
    </lineage>
</organism>
<name>A0A2C9VVT8_MANES</name>